<comment type="caution">
    <text evidence="13">The sequence shown here is derived from an EMBL/GenBank/DDBJ whole genome shotgun (WGS) entry which is preliminary data.</text>
</comment>
<dbReference type="Proteomes" id="UP000535415">
    <property type="component" value="Unassembled WGS sequence"/>
</dbReference>
<evidence type="ECO:0000256" key="7">
    <source>
        <dbReference type="ARBA" id="ARBA00022840"/>
    </source>
</evidence>
<dbReference type="PIRSF" id="PIRSF010376">
    <property type="entry name" value="IspE"/>
    <property type="match status" value="1"/>
</dbReference>
<evidence type="ECO:0000313" key="13">
    <source>
        <dbReference type="EMBL" id="MBB5723053.1"/>
    </source>
</evidence>
<evidence type="ECO:0000256" key="1">
    <source>
        <dbReference type="ARBA" id="ARBA00009684"/>
    </source>
</evidence>
<feature type="active site" evidence="10">
    <location>
        <position position="137"/>
    </location>
</feature>
<evidence type="ECO:0000256" key="4">
    <source>
        <dbReference type="ARBA" id="ARBA00022679"/>
    </source>
</evidence>
<evidence type="ECO:0000256" key="3">
    <source>
        <dbReference type="ARBA" id="ARBA00017473"/>
    </source>
</evidence>
<gene>
    <name evidence="10" type="primary">ispE</name>
    <name evidence="13" type="ORF">FHS72_002689</name>
</gene>
<comment type="similarity">
    <text evidence="1 10">Belongs to the GHMP kinase family. IspE subfamily.</text>
</comment>
<feature type="domain" description="GHMP kinase C-terminal" evidence="12">
    <location>
        <begin position="206"/>
        <end position="269"/>
    </location>
</feature>
<organism evidence="13 14">
    <name type="scientific">Yoonia ponticola</name>
    <dbReference type="NCBI Taxonomy" id="1524255"/>
    <lineage>
        <taxon>Bacteria</taxon>
        <taxon>Pseudomonadati</taxon>
        <taxon>Pseudomonadota</taxon>
        <taxon>Alphaproteobacteria</taxon>
        <taxon>Rhodobacterales</taxon>
        <taxon>Paracoccaceae</taxon>
        <taxon>Yoonia</taxon>
    </lineage>
</organism>
<keyword evidence="4 10" id="KW-0808">Transferase</keyword>
<dbReference type="SUPFAM" id="SSF55060">
    <property type="entry name" value="GHMP Kinase, C-terminal domain"/>
    <property type="match status" value="1"/>
</dbReference>
<dbReference type="AlphaFoldDB" id="A0A7W9EYQ3"/>
<dbReference type="GO" id="GO:0016114">
    <property type="term" value="P:terpenoid biosynthetic process"/>
    <property type="evidence" value="ECO:0007669"/>
    <property type="project" value="UniProtKB-UniRule"/>
</dbReference>
<keyword evidence="14" id="KW-1185">Reference proteome</keyword>
<keyword evidence="5 10" id="KW-0547">Nucleotide-binding</keyword>
<dbReference type="SUPFAM" id="SSF54211">
    <property type="entry name" value="Ribosomal protein S5 domain 2-like"/>
    <property type="match status" value="1"/>
</dbReference>
<reference evidence="13 14" key="1">
    <citation type="submission" date="2020-08" db="EMBL/GenBank/DDBJ databases">
        <title>Genomic Encyclopedia of Type Strains, Phase IV (KMG-IV): sequencing the most valuable type-strain genomes for metagenomic binning, comparative biology and taxonomic classification.</title>
        <authorList>
            <person name="Goeker M."/>
        </authorList>
    </citation>
    <scope>NUCLEOTIDE SEQUENCE [LARGE SCALE GENOMIC DNA]</scope>
    <source>
        <strain evidence="13 14">DSM 101064</strain>
    </source>
</reference>
<dbReference type="InterPro" id="IPR013750">
    <property type="entry name" value="GHMP_kinase_C_dom"/>
</dbReference>
<feature type="binding site" evidence="10">
    <location>
        <begin position="96"/>
        <end position="106"/>
    </location>
    <ligand>
        <name>ATP</name>
        <dbReference type="ChEBI" id="CHEBI:30616"/>
    </ligand>
</feature>
<dbReference type="InterPro" id="IPR020568">
    <property type="entry name" value="Ribosomal_Su5_D2-typ_SF"/>
</dbReference>
<evidence type="ECO:0000256" key="8">
    <source>
        <dbReference type="ARBA" id="ARBA00023229"/>
    </source>
</evidence>
<dbReference type="Gene3D" id="3.30.70.890">
    <property type="entry name" value="GHMP kinase, C-terminal domain"/>
    <property type="match status" value="1"/>
</dbReference>
<proteinExistence type="inferred from homology"/>
<protein>
    <recommendedName>
        <fullName evidence="3 10">4-diphosphocytidyl-2-C-methyl-D-erythritol kinase</fullName>
        <shortName evidence="10">CMK</shortName>
        <ecNumber evidence="2 10">2.7.1.148</ecNumber>
    </recommendedName>
    <alternativeName>
        <fullName evidence="9 10">4-(cytidine-5'-diphospho)-2-C-methyl-D-erythritol kinase</fullName>
    </alternativeName>
</protein>
<dbReference type="HAMAP" id="MF_00061">
    <property type="entry name" value="IspE"/>
    <property type="match status" value="1"/>
</dbReference>
<keyword evidence="6 10" id="KW-0418">Kinase</keyword>
<dbReference type="Pfam" id="PF08544">
    <property type="entry name" value="GHMP_kinases_C"/>
    <property type="match status" value="1"/>
</dbReference>
<evidence type="ECO:0000259" key="11">
    <source>
        <dbReference type="Pfam" id="PF00288"/>
    </source>
</evidence>
<comment type="function">
    <text evidence="10">Catalyzes the phosphorylation of the position 2 hydroxy group of 4-diphosphocytidyl-2C-methyl-D-erythritol.</text>
</comment>
<dbReference type="EC" id="2.7.1.148" evidence="2 10"/>
<name>A0A7W9EYQ3_9RHOB</name>
<dbReference type="GO" id="GO:0005524">
    <property type="term" value="F:ATP binding"/>
    <property type="evidence" value="ECO:0007669"/>
    <property type="project" value="UniProtKB-UniRule"/>
</dbReference>
<dbReference type="NCBIfam" id="TIGR00154">
    <property type="entry name" value="ispE"/>
    <property type="match status" value="1"/>
</dbReference>
<evidence type="ECO:0000256" key="2">
    <source>
        <dbReference type="ARBA" id="ARBA00012052"/>
    </source>
</evidence>
<dbReference type="PANTHER" id="PTHR43527">
    <property type="entry name" value="4-DIPHOSPHOCYTIDYL-2-C-METHYL-D-ERYTHRITOL KINASE, CHLOROPLASTIC"/>
    <property type="match status" value="1"/>
</dbReference>
<dbReference type="PANTHER" id="PTHR43527:SF2">
    <property type="entry name" value="4-DIPHOSPHOCYTIDYL-2-C-METHYL-D-ERYTHRITOL KINASE, CHLOROPLASTIC"/>
    <property type="match status" value="1"/>
</dbReference>
<evidence type="ECO:0000256" key="6">
    <source>
        <dbReference type="ARBA" id="ARBA00022777"/>
    </source>
</evidence>
<evidence type="ECO:0000256" key="9">
    <source>
        <dbReference type="ARBA" id="ARBA00032554"/>
    </source>
</evidence>
<dbReference type="InterPro" id="IPR006204">
    <property type="entry name" value="GHMP_kinase_N_dom"/>
</dbReference>
<dbReference type="InterPro" id="IPR004424">
    <property type="entry name" value="IspE"/>
</dbReference>
<evidence type="ECO:0000259" key="12">
    <source>
        <dbReference type="Pfam" id="PF08544"/>
    </source>
</evidence>
<comment type="pathway">
    <text evidence="10">Isoprenoid biosynthesis; isopentenyl diphosphate biosynthesis via DXP pathway; isopentenyl diphosphate from 1-deoxy-D-xylulose 5-phosphate: step 3/6.</text>
</comment>
<evidence type="ECO:0000256" key="10">
    <source>
        <dbReference type="HAMAP-Rule" id="MF_00061"/>
    </source>
</evidence>
<keyword evidence="8 10" id="KW-0414">Isoprene biosynthesis</keyword>
<feature type="active site" evidence="10">
    <location>
        <position position="11"/>
    </location>
</feature>
<dbReference type="Pfam" id="PF00288">
    <property type="entry name" value="GHMP_kinases_N"/>
    <property type="match status" value="1"/>
</dbReference>
<comment type="catalytic activity">
    <reaction evidence="10">
        <text>4-CDP-2-C-methyl-D-erythritol + ATP = 4-CDP-2-C-methyl-D-erythritol 2-phosphate + ADP + H(+)</text>
        <dbReference type="Rhea" id="RHEA:18437"/>
        <dbReference type="ChEBI" id="CHEBI:15378"/>
        <dbReference type="ChEBI" id="CHEBI:30616"/>
        <dbReference type="ChEBI" id="CHEBI:57823"/>
        <dbReference type="ChEBI" id="CHEBI:57919"/>
        <dbReference type="ChEBI" id="CHEBI:456216"/>
        <dbReference type="EC" id="2.7.1.148"/>
    </reaction>
</comment>
<accession>A0A7W9EYQ3</accession>
<dbReference type="RefSeq" id="WP_183529899.1">
    <property type="nucleotide sequence ID" value="NZ_JACIJM010000007.1"/>
</dbReference>
<dbReference type="Gene3D" id="3.30.230.10">
    <property type="match status" value="1"/>
</dbReference>
<sequence length="287" mass="29839">MASIKAVAPAKVNLTLHVTGQRDDGYHLLDSLVVFTDAGDIITASPSNDLTLTVNGPFAAGVPTDKTNLILRAAETLRRMRGVIKGAAITVEKHLPNAAGLGGGSSDAATTLKLLAELWDVAPLPASAAEVVMLGADVPVCLRAPAPTHMTGIGDQLASTAKLPECALILVNPKIAVPTDAVFKGLATKQNPPMDPLPQNLSFADFSEWLAKQRNDLQAPAIKTTPAVQSALDLLIKNPAVTFAGMSGSGATCFGLTKNMAAARQAARVIQVAQMGWWVTPAEVLRG</sequence>
<dbReference type="EMBL" id="JACIJM010000007">
    <property type="protein sequence ID" value="MBB5723053.1"/>
    <property type="molecule type" value="Genomic_DNA"/>
</dbReference>
<evidence type="ECO:0000256" key="5">
    <source>
        <dbReference type="ARBA" id="ARBA00022741"/>
    </source>
</evidence>
<dbReference type="UniPathway" id="UPA00056">
    <property type="reaction ID" value="UER00094"/>
</dbReference>
<feature type="domain" description="GHMP kinase N-terminal" evidence="11">
    <location>
        <begin position="68"/>
        <end position="158"/>
    </location>
</feature>
<dbReference type="InterPro" id="IPR014721">
    <property type="entry name" value="Ribsml_uS5_D2-typ_fold_subgr"/>
</dbReference>
<keyword evidence="7 10" id="KW-0067">ATP-binding</keyword>
<dbReference type="GO" id="GO:0050515">
    <property type="term" value="F:4-(cytidine 5'-diphospho)-2-C-methyl-D-erythritol kinase activity"/>
    <property type="evidence" value="ECO:0007669"/>
    <property type="project" value="UniProtKB-UniRule"/>
</dbReference>
<dbReference type="GO" id="GO:0019288">
    <property type="term" value="P:isopentenyl diphosphate biosynthetic process, methylerythritol 4-phosphate pathway"/>
    <property type="evidence" value="ECO:0007669"/>
    <property type="project" value="UniProtKB-UniRule"/>
</dbReference>
<evidence type="ECO:0000313" key="14">
    <source>
        <dbReference type="Proteomes" id="UP000535415"/>
    </source>
</evidence>
<dbReference type="InterPro" id="IPR036554">
    <property type="entry name" value="GHMP_kinase_C_sf"/>
</dbReference>
<dbReference type="NCBIfam" id="NF011202">
    <property type="entry name" value="PRK14608.1"/>
    <property type="match status" value="1"/>
</dbReference>